<evidence type="ECO:0000256" key="2">
    <source>
        <dbReference type="SAM" id="Phobius"/>
    </source>
</evidence>
<evidence type="ECO:0000256" key="1">
    <source>
        <dbReference type="SAM" id="MobiDB-lite"/>
    </source>
</evidence>
<name>A0ABV0WUY6_9TELE</name>
<keyword evidence="2" id="KW-0472">Membrane</keyword>
<organism evidence="3 4">
    <name type="scientific">Xenotaenia resolanae</name>
    <dbReference type="NCBI Taxonomy" id="208358"/>
    <lineage>
        <taxon>Eukaryota</taxon>
        <taxon>Metazoa</taxon>
        <taxon>Chordata</taxon>
        <taxon>Craniata</taxon>
        <taxon>Vertebrata</taxon>
        <taxon>Euteleostomi</taxon>
        <taxon>Actinopterygii</taxon>
        <taxon>Neopterygii</taxon>
        <taxon>Teleostei</taxon>
        <taxon>Neoteleostei</taxon>
        <taxon>Acanthomorphata</taxon>
        <taxon>Ovalentaria</taxon>
        <taxon>Atherinomorphae</taxon>
        <taxon>Cyprinodontiformes</taxon>
        <taxon>Goodeidae</taxon>
        <taxon>Xenotaenia</taxon>
    </lineage>
</organism>
<evidence type="ECO:0000313" key="4">
    <source>
        <dbReference type="Proteomes" id="UP001444071"/>
    </source>
</evidence>
<comment type="caution">
    <text evidence="3">The sequence shown here is derived from an EMBL/GenBank/DDBJ whole genome shotgun (WGS) entry which is preliminary data.</text>
</comment>
<feature type="transmembrane region" description="Helical" evidence="2">
    <location>
        <begin position="12"/>
        <end position="31"/>
    </location>
</feature>
<dbReference type="Proteomes" id="UP001444071">
    <property type="component" value="Unassembled WGS sequence"/>
</dbReference>
<reference evidence="3 4" key="1">
    <citation type="submission" date="2021-06" db="EMBL/GenBank/DDBJ databases">
        <authorList>
            <person name="Palmer J.M."/>
        </authorList>
    </citation>
    <scope>NUCLEOTIDE SEQUENCE [LARGE SCALE GENOMIC DNA]</scope>
    <source>
        <strain evidence="3 4">XR_2019</strain>
        <tissue evidence="3">Muscle</tissue>
    </source>
</reference>
<keyword evidence="2" id="KW-1133">Transmembrane helix</keyword>
<gene>
    <name evidence="3" type="ORF">XENORESO_001777</name>
</gene>
<protein>
    <submittedName>
        <fullName evidence="3">Uncharacterized protein</fullName>
    </submittedName>
</protein>
<feature type="region of interest" description="Disordered" evidence="1">
    <location>
        <begin position="78"/>
        <end position="115"/>
    </location>
</feature>
<dbReference type="EMBL" id="JAHRIM010071361">
    <property type="protein sequence ID" value="MEQ2273259.1"/>
    <property type="molecule type" value="Genomic_DNA"/>
</dbReference>
<evidence type="ECO:0000313" key="3">
    <source>
        <dbReference type="EMBL" id="MEQ2273259.1"/>
    </source>
</evidence>
<keyword evidence="4" id="KW-1185">Reference proteome</keyword>
<proteinExistence type="predicted"/>
<feature type="transmembrane region" description="Helical" evidence="2">
    <location>
        <begin position="37"/>
        <end position="59"/>
    </location>
</feature>
<keyword evidence="2" id="KW-0812">Transmembrane</keyword>
<feature type="compositionally biased region" description="Low complexity" evidence="1">
    <location>
        <begin position="100"/>
        <end position="115"/>
    </location>
</feature>
<accession>A0ABV0WUY6</accession>
<sequence>MLVSEHHLRKEVKSFWLLLFMFLFEGSTIILLELCKIFTVAVYIIFFFKLSLVDLNFIFSSADSSLLISDFEAQPTSAEAATEDDFDPIPVTGRKNSQVSGGHSRSNSGGSESSLPSLARSLMLVDQLIDL</sequence>